<feature type="compositionally biased region" description="Polar residues" evidence="1">
    <location>
        <begin position="117"/>
        <end position="133"/>
    </location>
</feature>
<reference evidence="2 3" key="1">
    <citation type="submission" date="2016-10" db="EMBL/GenBank/DDBJ databases">
        <title>Draft genome sequence of Coniochaeta ligniaria NRRL30616, a lignocellulolytic fungus for bioabatement of inhibitors in plant biomass hydrolysates.</title>
        <authorList>
            <consortium name="DOE Joint Genome Institute"/>
            <person name="Jimenez D.J."/>
            <person name="Hector R.E."/>
            <person name="Riley R."/>
            <person name="Sun H."/>
            <person name="Grigoriev I.V."/>
            <person name="Van Elsas J.D."/>
            <person name="Nichols N.N."/>
        </authorList>
    </citation>
    <scope>NUCLEOTIDE SEQUENCE [LARGE SCALE GENOMIC DNA]</scope>
    <source>
        <strain evidence="2 3">NRRL 30616</strain>
    </source>
</reference>
<sequence>MDRTRGPSLASPAQEAAKPAPAPKLRKKLQKIKRPGSGVPNEATNNNGTNNNKLDTPPKISLPLPPDLSDSKWSEYLRSSGYLCATLDTLPPIDSHKPLVTIIPEFSHLDQNHDTPRSSVDTLGSESTDASTKSVRRRAKTPVLHIGQLEARARARKLDEANQRAARMREAMEEACWKQASAEEAVAYHQVSQHLRQNNVQPLRVKEATAKEASANNLTVKETSVKEVMVRDAIAPRVGGNAGNVQGIRTRVVNNNVANVTAEEYRALVATEDSRFSDSRPETPRSQQELRERLLIRHKRRSGDLRRESREFELVADESPQGSPTSDGTLVAFEEETIYFKPHSFSPEPSSPLHSYNSPMASPLPTPNNIGLKICVDLLARDITSAVTRNDQQPPADASALQIWTMIEAYEKLRDRIWESDLRYDELMSLEQSFDMWLKALSAAHDRLTGSDQASESVYDDLERAAQDLELN</sequence>
<accession>A0A1J7IBJ9</accession>
<dbReference type="EMBL" id="KV875102">
    <property type="protein sequence ID" value="OIW24838.1"/>
    <property type="molecule type" value="Genomic_DNA"/>
</dbReference>
<feature type="region of interest" description="Disordered" evidence="1">
    <location>
        <begin position="109"/>
        <end position="139"/>
    </location>
</feature>
<feature type="compositionally biased region" description="Basic residues" evidence="1">
    <location>
        <begin position="24"/>
        <end position="34"/>
    </location>
</feature>
<feature type="compositionally biased region" description="Basic and acidic residues" evidence="1">
    <location>
        <begin position="272"/>
        <end position="292"/>
    </location>
</feature>
<evidence type="ECO:0000256" key="1">
    <source>
        <dbReference type="SAM" id="MobiDB-lite"/>
    </source>
</evidence>
<keyword evidence="3" id="KW-1185">Reference proteome</keyword>
<organism evidence="2 3">
    <name type="scientific">Coniochaeta ligniaria NRRL 30616</name>
    <dbReference type="NCBI Taxonomy" id="1408157"/>
    <lineage>
        <taxon>Eukaryota</taxon>
        <taxon>Fungi</taxon>
        <taxon>Dikarya</taxon>
        <taxon>Ascomycota</taxon>
        <taxon>Pezizomycotina</taxon>
        <taxon>Sordariomycetes</taxon>
        <taxon>Sordariomycetidae</taxon>
        <taxon>Coniochaetales</taxon>
        <taxon>Coniochaetaceae</taxon>
        <taxon>Coniochaeta</taxon>
    </lineage>
</organism>
<evidence type="ECO:0000313" key="3">
    <source>
        <dbReference type="Proteomes" id="UP000182658"/>
    </source>
</evidence>
<evidence type="ECO:0000313" key="2">
    <source>
        <dbReference type="EMBL" id="OIW24838.1"/>
    </source>
</evidence>
<name>A0A1J7IBJ9_9PEZI</name>
<protein>
    <submittedName>
        <fullName evidence="2">Uncharacterized protein</fullName>
    </submittedName>
</protein>
<proteinExistence type="predicted"/>
<dbReference type="OrthoDB" id="5232891at2759"/>
<feature type="region of interest" description="Disordered" evidence="1">
    <location>
        <begin position="1"/>
        <end position="69"/>
    </location>
</feature>
<feature type="region of interest" description="Disordered" evidence="1">
    <location>
        <begin position="271"/>
        <end position="292"/>
    </location>
</feature>
<gene>
    <name evidence="2" type="ORF">CONLIGDRAFT_70280</name>
</gene>
<dbReference type="AlphaFoldDB" id="A0A1J7IBJ9"/>
<dbReference type="Proteomes" id="UP000182658">
    <property type="component" value="Unassembled WGS sequence"/>
</dbReference>
<dbReference type="InParanoid" id="A0A1J7IBJ9"/>